<sequence length="139" mass="15103">MVTITPFQLGLQKTSPLCPNPAALASTYPCRRPRHPPHLQKAWPCSGPHGRREAPSPQQLFPAGPAAPDSSETHTRDRRRRWLRSKNGRPAEWLAGGRVRSVALDEAPAFRSLGPSSGLSAKDDLSPHPLAPALLLSEL</sequence>
<dbReference type="Proteomes" id="UP001162501">
    <property type="component" value="Chromosome 25"/>
</dbReference>
<evidence type="ECO:0000313" key="1">
    <source>
        <dbReference type="EMBL" id="CAN0265754.1"/>
    </source>
</evidence>
<evidence type="ECO:0000313" key="2">
    <source>
        <dbReference type="Proteomes" id="UP001162501"/>
    </source>
</evidence>
<reference evidence="1" key="1">
    <citation type="submission" date="2023-05" db="EMBL/GenBank/DDBJ databases">
        <authorList>
            <consortium name="ELIXIR-Norway"/>
        </authorList>
    </citation>
    <scope>NUCLEOTIDE SEQUENCE</scope>
</reference>
<protein>
    <submittedName>
        <fullName evidence="1">Uncharacterized protein</fullName>
    </submittedName>
</protein>
<accession>A0AC59Z6M0</accession>
<dbReference type="EMBL" id="OX596109">
    <property type="protein sequence ID" value="CAN0265754.1"/>
    <property type="molecule type" value="Genomic_DNA"/>
</dbReference>
<organism evidence="1 2">
    <name type="scientific">Rangifer tarandus platyrhynchus</name>
    <name type="common">Svalbard reindeer</name>
    <dbReference type="NCBI Taxonomy" id="3082113"/>
    <lineage>
        <taxon>Eukaryota</taxon>
        <taxon>Metazoa</taxon>
        <taxon>Chordata</taxon>
        <taxon>Craniata</taxon>
        <taxon>Vertebrata</taxon>
        <taxon>Euteleostomi</taxon>
        <taxon>Mammalia</taxon>
        <taxon>Eutheria</taxon>
        <taxon>Laurasiatheria</taxon>
        <taxon>Artiodactyla</taxon>
        <taxon>Ruminantia</taxon>
        <taxon>Pecora</taxon>
        <taxon>Cervidae</taxon>
        <taxon>Odocoileinae</taxon>
        <taxon>Rangifer</taxon>
    </lineage>
</organism>
<reference evidence="1" key="2">
    <citation type="submission" date="2025-03" db="EMBL/GenBank/DDBJ databases">
        <authorList>
            <consortium name="ELIXIR-Norway"/>
            <consortium name="Elixir Norway"/>
        </authorList>
    </citation>
    <scope>NUCLEOTIDE SEQUENCE</scope>
</reference>
<proteinExistence type="predicted"/>
<gene>
    <name evidence="1" type="ORF">MRATA1EN22A_LOCUS14582</name>
</gene>
<name>A0AC59Z6M0_RANTA</name>